<dbReference type="GO" id="GO:0005524">
    <property type="term" value="F:ATP binding"/>
    <property type="evidence" value="ECO:0007669"/>
    <property type="project" value="UniProtKB-KW"/>
</dbReference>
<keyword evidence="3 4" id="KW-0067">ATP-binding</keyword>
<keyword evidence="5" id="KW-0479">Metal-binding</keyword>
<keyword evidence="2 4" id="KW-0547">Nucleotide-binding</keyword>
<evidence type="ECO:0000256" key="3">
    <source>
        <dbReference type="ARBA" id="ARBA00022840"/>
    </source>
</evidence>
<keyword evidence="5" id="KW-0460">Magnesium</keyword>
<dbReference type="InterPro" id="IPR037171">
    <property type="entry name" value="NagB/RpiA_transferase-like"/>
</dbReference>
<comment type="catalytic activity">
    <reaction evidence="5">
        <text>(6S)-5-formyl-5,6,7,8-tetrahydrofolate + ATP = (6R)-5,10-methenyltetrahydrofolate + ADP + phosphate</text>
        <dbReference type="Rhea" id="RHEA:10488"/>
        <dbReference type="ChEBI" id="CHEBI:30616"/>
        <dbReference type="ChEBI" id="CHEBI:43474"/>
        <dbReference type="ChEBI" id="CHEBI:57455"/>
        <dbReference type="ChEBI" id="CHEBI:57457"/>
        <dbReference type="ChEBI" id="CHEBI:456216"/>
        <dbReference type="EC" id="6.3.3.2"/>
    </reaction>
</comment>
<proteinExistence type="inferred from homology"/>
<feature type="binding site" evidence="4">
    <location>
        <position position="55"/>
    </location>
    <ligand>
        <name>substrate</name>
    </ligand>
</feature>
<dbReference type="EC" id="6.3.3.2" evidence="5"/>
<evidence type="ECO:0000256" key="1">
    <source>
        <dbReference type="ARBA" id="ARBA00010638"/>
    </source>
</evidence>
<evidence type="ECO:0000313" key="7">
    <source>
        <dbReference type="Proteomes" id="UP000188169"/>
    </source>
</evidence>
<gene>
    <name evidence="6" type="ORF">A1019T_00736</name>
</gene>
<dbReference type="RefSeq" id="WP_077448167.1">
    <property type="nucleotide sequence ID" value="NZ_FUGD01000061.1"/>
</dbReference>
<dbReference type="STRING" id="1945520.A1019T_00736"/>
<dbReference type="GO" id="GO:0046872">
    <property type="term" value="F:metal ion binding"/>
    <property type="evidence" value="ECO:0007669"/>
    <property type="project" value="UniProtKB-KW"/>
</dbReference>
<organism evidence="6 7">
    <name type="scientific">Psychrobacter pasteurii</name>
    <dbReference type="NCBI Taxonomy" id="1945520"/>
    <lineage>
        <taxon>Bacteria</taxon>
        <taxon>Pseudomonadati</taxon>
        <taxon>Pseudomonadota</taxon>
        <taxon>Gammaproteobacteria</taxon>
        <taxon>Moraxellales</taxon>
        <taxon>Moraxellaceae</taxon>
        <taxon>Psychrobacter</taxon>
    </lineage>
</organism>
<name>A0A1R4EED2_9GAMM</name>
<evidence type="ECO:0000256" key="2">
    <source>
        <dbReference type="ARBA" id="ARBA00022741"/>
    </source>
</evidence>
<dbReference type="InterPro" id="IPR024185">
    <property type="entry name" value="FTHF_cligase-like_sf"/>
</dbReference>
<feature type="binding site" evidence="4">
    <location>
        <position position="50"/>
    </location>
    <ligand>
        <name>substrate</name>
    </ligand>
</feature>
<dbReference type="GO" id="GO:0030272">
    <property type="term" value="F:5-formyltetrahydrofolate cyclo-ligase activity"/>
    <property type="evidence" value="ECO:0007669"/>
    <property type="project" value="UniProtKB-EC"/>
</dbReference>
<dbReference type="SUPFAM" id="SSF100950">
    <property type="entry name" value="NagB/RpiA/CoA transferase-like"/>
    <property type="match status" value="1"/>
</dbReference>
<evidence type="ECO:0000256" key="5">
    <source>
        <dbReference type="RuleBase" id="RU361279"/>
    </source>
</evidence>
<dbReference type="PIRSF" id="PIRSF006806">
    <property type="entry name" value="FTHF_cligase"/>
    <property type="match status" value="1"/>
</dbReference>
<dbReference type="PANTHER" id="PTHR23407">
    <property type="entry name" value="ATPASE INHIBITOR/5-FORMYLTETRAHYDROFOLATE CYCLO-LIGASE"/>
    <property type="match status" value="1"/>
</dbReference>
<dbReference type="Proteomes" id="UP000188169">
    <property type="component" value="Unassembled WGS sequence"/>
</dbReference>
<evidence type="ECO:0000256" key="4">
    <source>
        <dbReference type="PIRSR" id="PIRSR006806-1"/>
    </source>
</evidence>
<comment type="cofactor">
    <cofactor evidence="5">
        <name>Mg(2+)</name>
        <dbReference type="ChEBI" id="CHEBI:18420"/>
    </cofactor>
</comment>
<dbReference type="GO" id="GO:0009396">
    <property type="term" value="P:folic acid-containing compound biosynthetic process"/>
    <property type="evidence" value="ECO:0007669"/>
    <property type="project" value="TreeGrafter"/>
</dbReference>
<dbReference type="OrthoDB" id="9801938at2"/>
<keyword evidence="7" id="KW-1185">Reference proteome</keyword>
<keyword evidence="6" id="KW-0436">Ligase</keyword>
<dbReference type="AlphaFoldDB" id="A0A1R4EED2"/>
<protein>
    <recommendedName>
        <fullName evidence="5">5-formyltetrahydrofolate cyclo-ligase</fullName>
        <ecNumber evidence="5">6.3.3.2</ecNumber>
    </recommendedName>
</protein>
<feature type="binding site" evidence="4">
    <location>
        <begin position="139"/>
        <end position="147"/>
    </location>
    <ligand>
        <name>ATP</name>
        <dbReference type="ChEBI" id="CHEBI:30616"/>
    </ligand>
</feature>
<dbReference type="PANTHER" id="PTHR23407:SF1">
    <property type="entry name" value="5-FORMYLTETRAHYDROFOLATE CYCLO-LIGASE"/>
    <property type="match status" value="1"/>
</dbReference>
<evidence type="ECO:0000313" key="6">
    <source>
        <dbReference type="EMBL" id="SJM36769.1"/>
    </source>
</evidence>
<dbReference type="EMBL" id="FUGD01000061">
    <property type="protein sequence ID" value="SJM36769.1"/>
    <property type="molecule type" value="Genomic_DNA"/>
</dbReference>
<dbReference type="InterPro" id="IPR002698">
    <property type="entry name" value="FTHF_cligase"/>
</dbReference>
<dbReference type="Pfam" id="PF01812">
    <property type="entry name" value="5-FTHF_cyc-lig"/>
    <property type="match status" value="1"/>
</dbReference>
<reference evidence="7" key="1">
    <citation type="submission" date="2017-02" db="EMBL/GenBank/DDBJ databases">
        <authorList>
            <person name="Mornico D."/>
        </authorList>
    </citation>
    <scope>NUCLEOTIDE SEQUENCE [LARGE SCALE GENOMIC DNA]</scope>
</reference>
<accession>A0A1R4EED2</accession>
<dbReference type="NCBIfam" id="TIGR02727">
    <property type="entry name" value="MTHFS_bact"/>
    <property type="match status" value="1"/>
</dbReference>
<sequence length="204" mass="23662">MTNNPSRRDINRQRRALTEQQRRNAGSMAFRFLSKLTPRLPKGAKVGIYLDDFGELPTQPLLKWCQRMGYQAYLPVINTQGRDNKHIRFVPIYHSKLANIPTVRHSFGMKESKSRHLLSADELDLIMCPLVAADEQGNRMGMGGGFYDTTLAKSYQYSSSQNHRRHPLRVGWCHEFQVFDELETQPWDVPLNALITPEKIRWFS</sequence>
<dbReference type="Gene3D" id="3.40.50.10420">
    <property type="entry name" value="NagB/RpiA/CoA transferase-like"/>
    <property type="match status" value="1"/>
</dbReference>
<dbReference type="GO" id="GO:0035999">
    <property type="term" value="P:tetrahydrofolate interconversion"/>
    <property type="evidence" value="ECO:0007669"/>
    <property type="project" value="TreeGrafter"/>
</dbReference>
<comment type="similarity">
    <text evidence="1 5">Belongs to the 5-formyltetrahydrofolate cyclo-ligase family.</text>
</comment>